<keyword evidence="1" id="KW-0408">Iron</keyword>
<dbReference type="AlphaFoldDB" id="A0A1N6IQN5"/>
<dbReference type="Proteomes" id="UP000184694">
    <property type="component" value="Unassembled WGS sequence"/>
</dbReference>
<proteinExistence type="predicted"/>
<organism evidence="3 4">
    <name type="scientific">Halodesulfovibrio marinisediminis DSM 17456</name>
    <dbReference type="NCBI Taxonomy" id="1121457"/>
    <lineage>
        <taxon>Bacteria</taxon>
        <taxon>Pseudomonadati</taxon>
        <taxon>Thermodesulfobacteriota</taxon>
        <taxon>Desulfovibrionia</taxon>
        <taxon>Desulfovibrionales</taxon>
        <taxon>Desulfovibrionaceae</taxon>
        <taxon>Halodesulfovibrio</taxon>
    </lineage>
</organism>
<dbReference type="Gene3D" id="2.30.30.90">
    <property type="match status" value="1"/>
</dbReference>
<name>A0A1N6IQN5_9BACT</name>
<dbReference type="SUPFAM" id="SSF50037">
    <property type="entry name" value="C-terminal domain of transcriptional repressors"/>
    <property type="match status" value="1"/>
</dbReference>
<keyword evidence="4" id="KW-1185">Reference proteome</keyword>
<evidence type="ECO:0000313" key="4">
    <source>
        <dbReference type="Proteomes" id="UP000184694"/>
    </source>
</evidence>
<dbReference type="GO" id="GO:0046914">
    <property type="term" value="F:transition metal ion binding"/>
    <property type="evidence" value="ECO:0007669"/>
    <property type="project" value="InterPro"/>
</dbReference>
<dbReference type="EMBL" id="FSRG01000007">
    <property type="protein sequence ID" value="SIO34316.1"/>
    <property type="molecule type" value="Genomic_DNA"/>
</dbReference>
<protein>
    <submittedName>
        <fullName evidence="3">Ferrous iron transport protein A</fullName>
    </submittedName>
</protein>
<dbReference type="SMART" id="SM00899">
    <property type="entry name" value="FeoA"/>
    <property type="match status" value="1"/>
</dbReference>
<dbReference type="STRING" id="1121457.SAMN02745161_2837"/>
<evidence type="ECO:0000313" key="3">
    <source>
        <dbReference type="EMBL" id="SIO34316.1"/>
    </source>
</evidence>
<gene>
    <name evidence="3" type="ORF">SAMN02745161_2837</name>
</gene>
<evidence type="ECO:0000259" key="2">
    <source>
        <dbReference type="SMART" id="SM00899"/>
    </source>
</evidence>
<dbReference type="Pfam" id="PF04023">
    <property type="entry name" value="FeoA"/>
    <property type="match status" value="1"/>
</dbReference>
<dbReference type="InterPro" id="IPR007167">
    <property type="entry name" value="Fe-transptr_FeoA-like"/>
</dbReference>
<dbReference type="OrthoDB" id="7690445at2"/>
<dbReference type="InterPro" id="IPR038157">
    <property type="entry name" value="FeoA_core_dom"/>
</dbReference>
<evidence type="ECO:0000256" key="1">
    <source>
        <dbReference type="ARBA" id="ARBA00023004"/>
    </source>
</evidence>
<dbReference type="RefSeq" id="WP_074217603.1">
    <property type="nucleotide sequence ID" value="NZ_FSRG01000007.1"/>
</dbReference>
<dbReference type="InterPro" id="IPR008988">
    <property type="entry name" value="Transcriptional_repressor_C"/>
</dbReference>
<reference evidence="4" key="1">
    <citation type="submission" date="2016-11" db="EMBL/GenBank/DDBJ databases">
        <authorList>
            <person name="Varghese N."/>
            <person name="Submissions S."/>
        </authorList>
    </citation>
    <scope>NUCLEOTIDE SEQUENCE [LARGE SCALE GENOMIC DNA]</scope>
    <source>
        <strain evidence="4">DSM 17456</strain>
    </source>
</reference>
<accession>A0A1N6IQN5</accession>
<feature type="domain" description="Ferrous iron transporter FeoA-like" evidence="2">
    <location>
        <begin position="8"/>
        <end position="74"/>
    </location>
</feature>
<sequence length="90" mass="9797">MPCCKRKRKLNSLPAGCKARIKGFCSEPKLRGRLCALGLTPGTVVEVCSPCSFRVKDCMLTLGDDIACKLECEPLDNEQVQERVPAVGTL</sequence>